<protein>
    <recommendedName>
        <fullName evidence="7">Protein kinase domain-containing protein</fullName>
    </recommendedName>
</protein>
<keyword evidence="5 6" id="KW-0067">ATP-binding</keyword>
<keyword evidence="1" id="KW-0723">Serine/threonine-protein kinase</keyword>
<dbReference type="Proteomes" id="UP001054252">
    <property type="component" value="Unassembled WGS sequence"/>
</dbReference>
<name>A0AAV5LW85_9ROSI</name>
<dbReference type="GO" id="GO:0005886">
    <property type="term" value="C:plasma membrane"/>
    <property type="evidence" value="ECO:0007669"/>
    <property type="project" value="TreeGrafter"/>
</dbReference>
<evidence type="ECO:0000256" key="2">
    <source>
        <dbReference type="ARBA" id="ARBA00022679"/>
    </source>
</evidence>
<keyword evidence="2" id="KW-0808">Transferase</keyword>
<feature type="domain" description="Protein kinase" evidence="7">
    <location>
        <begin position="155"/>
        <end position="200"/>
    </location>
</feature>
<sequence length="200" mass="21698">MRPRFKLCRWLKGLAPTWLMFLGYRPCRAWSSARRTFQVRIAIGACLRVVRASLSGCCSGRVSGSVLNPSCNVRYAVYPFYNLTAVATPAPPPPVVTSSGSVIIPKGKCQKSWLIIVAIVVSNNPVQEANVGIDITTIKSLQYDLNSIEAATNKFADGNKLGEGGFGVVYKGSFLNGKEIAVKRLSKRSGQGAKNSRMKL</sequence>
<dbReference type="InterPro" id="IPR038408">
    <property type="entry name" value="GNK2_sf"/>
</dbReference>
<keyword evidence="4" id="KW-0418">Kinase</keyword>
<evidence type="ECO:0000256" key="5">
    <source>
        <dbReference type="ARBA" id="ARBA00022840"/>
    </source>
</evidence>
<evidence type="ECO:0000256" key="3">
    <source>
        <dbReference type="ARBA" id="ARBA00022741"/>
    </source>
</evidence>
<dbReference type="AlphaFoldDB" id="A0AAV5LW85"/>
<evidence type="ECO:0000256" key="6">
    <source>
        <dbReference type="PROSITE-ProRule" id="PRU10141"/>
    </source>
</evidence>
<dbReference type="SUPFAM" id="SSF56112">
    <property type="entry name" value="Protein kinase-like (PK-like)"/>
    <property type="match status" value="1"/>
</dbReference>
<evidence type="ECO:0000256" key="4">
    <source>
        <dbReference type="ARBA" id="ARBA00022777"/>
    </source>
</evidence>
<evidence type="ECO:0000313" key="9">
    <source>
        <dbReference type="Proteomes" id="UP001054252"/>
    </source>
</evidence>
<comment type="caution">
    <text evidence="8">The sequence shown here is derived from an EMBL/GenBank/DDBJ whole genome shotgun (WGS) entry which is preliminary data.</text>
</comment>
<dbReference type="Gene3D" id="3.30.430.20">
    <property type="entry name" value="Gnk2 domain, C-X8-C-X2-C motif"/>
    <property type="match status" value="1"/>
</dbReference>
<evidence type="ECO:0000259" key="7">
    <source>
        <dbReference type="PROSITE" id="PS50011"/>
    </source>
</evidence>
<evidence type="ECO:0000313" key="8">
    <source>
        <dbReference type="EMBL" id="GKV41738.1"/>
    </source>
</evidence>
<dbReference type="GO" id="GO:0005524">
    <property type="term" value="F:ATP binding"/>
    <property type="evidence" value="ECO:0007669"/>
    <property type="project" value="UniProtKB-UniRule"/>
</dbReference>
<dbReference type="PROSITE" id="PS00107">
    <property type="entry name" value="PROTEIN_KINASE_ATP"/>
    <property type="match status" value="1"/>
</dbReference>
<dbReference type="InterPro" id="IPR000719">
    <property type="entry name" value="Prot_kinase_dom"/>
</dbReference>
<proteinExistence type="predicted"/>
<dbReference type="GO" id="GO:0004674">
    <property type="term" value="F:protein serine/threonine kinase activity"/>
    <property type="evidence" value="ECO:0007669"/>
    <property type="project" value="UniProtKB-KW"/>
</dbReference>
<accession>A0AAV5LW85</accession>
<keyword evidence="3 6" id="KW-0547">Nucleotide-binding</keyword>
<dbReference type="Gene3D" id="3.30.200.20">
    <property type="entry name" value="Phosphorylase Kinase, domain 1"/>
    <property type="match status" value="1"/>
</dbReference>
<gene>
    <name evidence="8" type="ORF">SLEP1_g49235</name>
</gene>
<dbReference type="PANTHER" id="PTHR27002">
    <property type="entry name" value="RECEPTOR-LIKE SERINE/THREONINE-PROTEIN KINASE SD1-8"/>
    <property type="match status" value="1"/>
</dbReference>
<dbReference type="PROSITE" id="PS50011">
    <property type="entry name" value="PROTEIN_KINASE_DOM"/>
    <property type="match status" value="1"/>
</dbReference>
<evidence type="ECO:0000256" key="1">
    <source>
        <dbReference type="ARBA" id="ARBA00022527"/>
    </source>
</evidence>
<organism evidence="8 9">
    <name type="scientific">Rubroshorea leprosula</name>
    <dbReference type="NCBI Taxonomy" id="152421"/>
    <lineage>
        <taxon>Eukaryota</taxon>
        <taxon>Viridiplantae</taxon>
        <taxon>Streptophyta</taxon>
        <taxon>Embryophyta</taxon>
        <taxon>Tracheophyta</taxon>
        <taxon>Spermatophyta</taxon>
        <taxon>Magnoliopsida</taxon>
        <taxon>eudicotyledons</taxon>
        <taxon>Gunneridae</taxon>
        <taxon>Pentapetalae</taxon>
        <taxon>rosids</taxon>
        <taxon>malvids</taxon>
        <taxon>Malvales</taxon>
        <taxon>Dipterocarpaceae</taxon>
        <taxon>Rubroshorea</taxon>
    </lineage>
</organism>
<dbReference type="EMBL" id="BPVZ01000152">
    <property type="protein sequence ID" value="GKV41738.1"/>
    <property type="molecule type" value="Genomic_DNA"/>
</dbReference>
<dbReference type="InterPro" id="IPR017441">
    <property type="entry name" value="Protein_kinase_ATP_BS"/>
</dbReference>
<dbReference type="InterPro" id="IPR011009">
    <property type="entry name" value="Kinase-like_dom_sf"/>
</dbReference>
<dbReference type="GO" id="GO:0042742">
    <property type="term" value="P:defense response to bacterium"/>
    <property type="evidence" value="ECO:0007669"/>
    <property type="project" value="TreeGrafter"/>
</dbReference>
<feature type="binding site" evidence="6">
    <location>
        <position position="183"/>
    </location>
    <ligand>
        <name>ATP</name>
        <dbReference type="ChEBI" id="CHEBI:30616"/>
    </ligand>
</feature>
<dbReference type="PANTHER" id="PTHR27002:SF1050">
    <property type="entry name" value="CYSTEINE-RICH RECEPTOR-LIKE PROTEIN KINASE 5"/>
    <property type="match status" value="1"/>
</dbReference>
<keyword evidence="9" id="KW-1185">Reference proteome</keyword>
<reference evidence="8 9" key="1">
    <citation type="journal article" date="2021" name="Commun. Biol.">
        <title>The genome of Shorea leprosula (Dipterocarpaceae) highlights the ecological relevance of drought in aseasonal tropical rainforests.</title>
        <authorList>
            <person name="Ng K.K.S."/>
            <person name="Kobayashi M.J."/>
            <person name="Fawcett J.A."/>
            <person name="Hatakeyama M."/>
            <person name="Paape T."/>
            <person name="Ng C.H."/>
            <person name="Ang C.C."/>
            <person name="Tnah L.H."/>
            <person name="Lee C.T."/>
            <person name="Nishiyama T."/>
            <person name="Sese J."/>
            <person name="O'Brien M.J."/>
            <person name="Copetti D."/>
            <person name="Mohd Noor M.I."/>
            <person name="Ong R.C."/>
            <person name="Putra M."/>
            <person name="Sireger I.Z."/>
            <person name="Indrioko S."/>
            <person name="Kosugi Y."/>
            <person name="Izuno A."/>
            <person name="Isagi Y."/>
            <person name="Lee S.L."/>
            <person name="Shimizu K.K."/>
        </authorList>
    </citation>
    <scope>NUCLEOTIDE SEQUENCE [LARGE SCALE GENOMIC DNA]</scope>
    <source>
        <strain evidence="8">214</strain>
    </source>
</reference>